<evidence type="ECO:0000313" key="1">
    <source>
        <dbReference type="EMBL" id="PQQ19666.1"/>
    </source>
</evidence>
<gene>
    <name evidence="1" type="ORF">Pyn_22597</name>
</gene>
<keyword evidence="2" id="KW-1185">Reference proteome</keyword>
<protein>
    <submittedName>
        <fullName evidence="1">Uncharacterized protein</fullName>
    </submittedName>
</protein>
<reference evidence="1 2" key="1">
    <citation type="submission" date="2018-02" db="EMBL/GenBank/DDBJ databases">
        <title>Draft genome of wild Prunus yedoensis var. nudiflora.</title>
        <authorList>
            <person name="Baek S."/>
            <person name="Kim J.-H."/>
            <person name="Choi K."/>
            <person name="Kim G.-B."/>
            <person name="Cho A."/>
            <person name="Jang H."/>
            <person name="Shin C.-H."/>
            <person name="Yu H.-J."/>
            <person name="Mun J.-H."/>
        </authorList>
    </citation>
    <scope>NUCLEOTIDE SEQUENCE [LARGE SCALE GENOMIC DNA]</scope>
    <source>
        <strain evidence="2">cv. Jeju island</strain>
        <tissue evidence="1">Leaf</tissue>
    </source>
</reference>
<dbReference type="EMBL" id="PJQY01000060">
    <property type="protein sequence ID" value="PQQ19666.1"/>
    <property type="molecule type" value="Genomic_DNA"/>
</dbReference>
<organism evidence="1 2">
    <name type="scientific">Prunus yedoensis var. nudiflora</name>
    <dbReference type="NCBI Taxonomy" id="2094558"/>
    <lineage>
        <taxon>Eukaryota</taxon>
        <taxon>Viridiplantae</taxon>
        <taxon>Streptophyta</taxon>
        <taxon>Embryophyta</taxon>
        <taxon>Tracheophyta</taxon>
        <taxon>Spermatophyta</taxon>
        <taxon>Magnoliopsida</taxon>
        <taxon>eudicotyledons</taxon>
        <taxon>Gunneridae</taxon>
        <taxon>Pentapetalae</taxon>
        <taxon>rosids</taxon>
        <taxon>fabids</taxon>
        <taxon>Rosales</taxon>
        <taxon>Rosaceae</taxon>
        <taxon>Amygdaloideae</taxon>
        <taxon>Amygdaleae</taxon>
        <taxon>Prunus</taxon>
    </lineage>
</organism>
<proteinExistence type="predicted"/>
<sequence length="139" mass="16719">MFRKDKFLAWHEKLVAWEQNQHEFSTEEKIMRTWGKRRVLRRERKGWWLECYFRQLSSDSVKCQNSIARGKTEEGDELSTKIAGFCMQERKLALWMCVVTLEWLAIRENGRKWRHRARNCRVSEMRDEACSLDVGCDDG</sequence>
<accession>A0A315AZJ4</accession>
<dbReference type="AlphaFoldDB" id="A0A315AZJ4"/>
<name>A0A315AZJ4_PRUYE</name>
<comment type="caution">
    <text evidence="1">The sequence shown here is derived from an EMBL/GenBank/DDBJ whole genome shotgun (WGS) entry which is preliminary data.</text>
</comment>
<dbReference type="Proteomes" id="UP000250321">
    <property type="component" value="Unassembled WGS sequence"/>
</dbReference>
<evidence type="ECO:0000313" key="2">
    <source>
        <dbReference type="Proteomes" id="UP000250321"/>
    </source>
</evidence>